<proteinExistence type="inferred from homology"/>
<evidence type="ECO:0000256" key="12">
    <source>
        <dbReference type="ARBA" id="ARBA00023317"/>
    </source>
</evidence>
<keyword evidence="5 14" id="KW-0808">Transferase</keyword>
<keyword evidence="12 18" id="KW-0670">Pyruvate</keyword>
<dbReference type="InterPro" id="IPR015806">
    <property type="entry name" value="Pyrv_Knase_insert_dom_sf"/>
</dbReference>
<dbReference type="Pfam" id="PF02887">
    <property type="entry name" value="PK_C"/>
    <property type="match status" value="1"/>
</dbReference>
<evidence type="ECO:0000256" key="14">
    <source>
        <dbReference type="RuleBase" id="RU000504"/>
    </source>
</evidence>
<dbReference type="NCBIfam" id="TIGR01064">
    <property type="entry name" value="pyruv_kin"/>
    <property type="match status" value="1"/>
</dbReference>
<dbReference type="InterPro" id="IPR015795">
    <property type="entry name" value="Pyrv_Knase_C"/>
</dbReference>
<dbReference type="Gene3D" id="3.40.1380.20">
    <property type="entry name" value="Pyruvate kinase, C-terminal domain"/>
    <property type="match status" value="1"/>
</dbReference>
<dbReference type="PRINTS" id="PR01050">
    <property type="entry name" value="PYRUVTKNASE"/>
</dbReference>
<feature type="domain" description="Pyruvate kinase C-terminal" evidence="17">
    <location>
        <begin position="388"/>
        <end position="501"/>
    </location>
</feature>
<dbReference type="SUPFAM" id="SSF52935">
    <property type="entry name" value="PK C-terminal domain-like"/>
    <property type="match status" value="1"/>
</dbReference>
<protein>
    <recommendedName>
        <fullName evidence="4 13">Pyruvate kinase</fullName>
        <ecNumber evidence="4 13">2.7.1.40</ecNumber>
    </recommendedName>
</protein>
<evidence type="ECO:0000256" key="11">
    <source>
        <dbReference type="ARBA" id="ARBA00023152"/>
    </source>
</evidence>
<feature type="region of interest" description="Disordered" evidence="15">
    <location>
        <begin position="1"/>
        <end position="25"/>
    </location>
</feature>
<dbReference type="InterPro" id="IPR015813">
    <property type="entry name" value="Pyrv/PenolPyrv_kinase-like_dom"/>
</dbReference>
<comment type="catalytic activity">
    <reaction evidence="14">
        <text>pyruvate + ATP = phosphoenolpyruvate + ADP + H(+)</text>
        <dbReference type="Rhea" id="RHEA:18157"/>
        <dbReference type="ChEBI" id="CHEBI:15361"/>
        <dbReference type="ChEBI" id="CHEBI:15378"/>
        <dbReference type="ChEBI" id="CHEBI:30616"/>
        <dbReference type="ChEBI" id="CHEBI:58702"/>
        <dbReference type="ChEBI" id="CHEBI:456216"/>
        <dbReference type="EC" id="2.7.1.40"/>
    </reaction>
</comment>
<dbReference type="PANTHER" id="PTHR11817">
    <property type="entry name" value="PYRUVATE KINASE"/>
    <property type="match status" value="1"/>
</dbReference>
<dbReference type="InterPro" id="IPR036918">
    <property type="entry name" value="Pyrv_Knase_C_sf"/>
</dbReference>
<evidence type="ECO:0000256" key="6">
    <source>
        <dbReference type="ARBA" id="ARBA00022723"/>
    </source>
</evidence>
<evidence type="ECO:0000256" key="8">
    <source>
        <dbReference type="ARBA" id="ARBA00022777"/>
    </source>
</evidence>
<dbReference type="EMBL" id="CAKLPX010000005">
    <property type="protein sequence ID" value="CAH0993189.1"/>
    <property type="molecule type" value="Genomic_DNA"/>
</dbReference>
<keyword evidence="7" id="KW-0547">Nucleotide-binding</keyword>
<comment type="pathway">
    <text evidence="2 14">Carbohydrate degradation; glycolysis; pyruvate from D-glyceraldehyde 3-phosphate: step 5/5.</text>
</comment>
<dbReference type="Gene3D" id="3.20.20.60">
    <property type="entry name" value="Phosphoenolpyruvate-binding domains"/>
    <property type="match status" value="1"/>
</dbReference>
<organism evidence="18 19">
    <name type="scientific">Sinobacterium norvegicum</name>
    <dbReference type="NCBI Taxonomy" id="1641715"/>
    <lineage>
        <taxon>Bacteria</taxon>
        <taxon>Pseudomonadati</taxon>
        <taxon>Pseudomonadota</taxon>
        <taxon>Gammaproteobacteria</taxon>
        <taxon>Cellvibrionales</taxon>
        <taxon>Spongiibacteraceae</taxon>
        <taxon>Sinobacterium</taxon>
    </lineage>
</organism>
<sequence length="504" mass="54319">MAVTLTQNRRQKMTMQQKKTDNKMPAAPLRRTKILATLGPATDDDHKIRQLISAGANIFRLNFSHGDADDHRLRAKLIRQYADELDATVAILGDLQGPKIRIARFEQDSIVLKEGDLFTLDTQYDKTAGNQQIVGVDYPPLAAQVGPADHLLLDDGRVVLIVDSVEGSAVKCHVSIGGKLSNNKGLNRLGGGLAADALTPKDKQDIKLAAELRCDYVAVSFPGSADDLEQARQLLHNEGCVAGIVAKIERAETVHDLDLLESMIIASDAVMVARGDLGVEIGDAELIGVQKHMILRARQLNRCVITATQMMESMIENPMPTRAEVFDVANAIIDGTDAVMLSAETAAGKHPVAAVEAMARTCIGAEKQVSANDINFQGVLSFDRIDQSIAMAAIYAANHTKSVSAIVCLTESGSTPLWMSRYTSELPIYALSPNHGSCGRMCMMSGVHPHEFRHHEADGDIETCAIKELVNIGKINSGDKVIITHGDVVGQHGGTNTLRIITAS</sequence>
<gene>
    <name evidence="18" type="primary">pykA_2</name>
    <name evidence="18" type="ORF">SIN8267_03330</name>
</gene>
<dbReference type="Gene3D" id="2.40.33.10">
    <property type="entry name" value="PK beta-barrel domain-like"/>
    <property type="match status" value="1"/>
</dbReference>
<evidence type="ECO:0000256" key="2">
    <source>
        <dbReference type="ARBA" id="ARBA00004997"/>
    </source>
</evidence>
<keyword evidence="8 14" id="KW-0418">Kinase</keyword>
<dbReference type="InterPro" id="IPR011037">
    <property type="entry name" value="Pyrv_Knase-like_insert_dom_sf"/>
</dbReference>
<evidence type="ECO:0000256" key="1">
    <source>
        <dbReference type="ARBA" id="ARBA00001958"/>
    </source>
</evidence>
<dbReference type="GO" id="GO:0004743">
    <property type="term" value="F:pyruvate kinase activity"/>
    <property type="evidence" value="ECO:0007669"/>
    <property type="project" value="UniProtKB-EC"/>
</dbReference>
<evidence type="ECO:0000256" key="7">
    <source>
        <dbReference type="ARBA" id="ARBA00022741"/>
    </source>
</evidence>
<evidence type="ECO:0000256" key="4">
    <source>
        <dbReference type="ARBA" id="ARBA00012142"/>
    </source>
</evidence>
<keyword evidence="6" id="KW-0479">Metal-binding</keyword>
<dbReference type="InterPro" id="IPR015793">
    <property type="entry name" value="Pyrv_Knase_brl"/>
</dbReference>
<dbReference type="InterPro" id="IPR001697">
    <property type="entry name" value="Pyr_Knase"/>
</dbReference>
<dbReference type="GO" id="GO:0016301">
    <property type="term" value="F:kinase activity"/>
    <property type="evidence" value="ECO:0007669"/>
    <property type="project" value="UniProtKB-KW"/>
</dbReference>
<keyword evidence="9" id="KW-0067">ATP-binding</keyword>
<evidence type="ECO:0000256" key="10">
    <source>
        <dbReference type="ARBA" id="ARBA00022842"/>
    </source>
</evidence>
<dbReference type="InterPro" id="IPR018209">
    <property type="entry name" value="Pyrv_Knase_AS"/>
</dbReference>
<keyword evidence="19" id="KW-1185">Reference proteome</keyword>
<feature type="domain" description="Pyruvate kinase barrel" evidence="16">
    <location>
        <begin position="30"/>
        <end position="355"/>
    </location>
</feature>
<dbReference type="EC" id="2.7.1.40" evidence="4 13"/>
<dbReference type="Proteomes" id="UP000838100">
    <property type="component" value="Unassembled WGS sequence"/>
</dbReference>
<evidence type="ECO:0000256" key="13">
    <source>
        <dbReference type="NCBIfam" id="TIGR01064"/>
    </source>
</evidence>
<dbReference type="PROSITE" id="PS00110">
    <property type="entry name" value="PYRUVATE_KINASE"/>
    <property type="match status" value="1"/>
</dbReference>
<accession>A0ABM9AJ67</accession>
<dbReference type="Pfam" id="PF00224">
    <property type="entry name" value="PK"/>
    <property type="match status" value="1"/>
</dbReference>
<comment type="similarity">
    <text evidence="3 14">Belongs to the pyruvate kinase family.</text>
</comment>
<dbReference type="SUPFAM" id="SSF51621">
    <property type="entry name" value="Phosphoenolpyruvate/pyruvate domain"/>
    <property type="match status" value="1"/>
</dbReference>
<keyword evidence="11 14" id="KW-0324">Glycolysis</keyword>
<evidence type="ECO:0000259" key="17">
    <source>
        <dbReference type="Pfam" id="PF02887"/>
    </source>
</evidence>
<dbReference type="InterPro" id="IPR040442">
    <property type="entry name" value="Pyrv_kinase-like_dom_sf"/>
</dbReference>
<evidence type="ECO:0000256" key="3">
    <source>
        <dbReference type="ARBA" id="ARBA00008663"/>
    </source>
</evidence>
<evidence type="ECO:0000256" key="5">
    <source>
        <dbReference type="ARBA" id="ARBA00022679"/>
    </source>
</evidence>
<evidence type="ECO:0000313" key="18">
    <source>
        <dbReference type="EMBL" id="CAH0993189.1"/>
    </source>
</evidence>
<reference evidence="18" key="1">
    <citation type="submission" date="2021-12" db="EMBL/GenBank/DDBJ databases">
        <authorList>
            <person name="Rodrigo-Torres L."/>
            <person name="Arahal R. D."/>
            <person name="Lucena T."/>
        </authorList>
    </citation>
    <scope>NUCLEOTIDE SEQUENCE</scope>
    <source>
        <strain evidence="18">CECT 8267</strain>
    </source>
</reference>
<name>A0ABM9AJ67_9GAMM</name>
<evidence type="ECO:0000259" key="16">
    <source>
        <dbReference type="Pfam" id="PF00224"/>
    </source>
</evidence>
<feature type="compositionally biased region" description="Polar residues" evidence="15">
    <location>
        <begin position="1"/>
        <end position="17"/>
    </location>
</feature>
<evidence type="ECO:0000256" key="9">
    <source>
        <dbReference type="ARBA" id="ARBA00022840"/>
    </source>
</evidence>
<keyword evidence="10 14" id="KW-0460">Magnesium</keyword>
<evidence type="ECO:0000256" key="15">
    <source>
        <dbReference type="SAM" id="MobiDB-lite"/>
    </source>
</evidence>
<dbReference type="SUPFAM" id="SSF50800">
    <property type="entry name" value="PK beta-barrel domain-like"/>
    <property type="match status" value="1"/>
</dbReference>
<evidence type="ECO:0000313" key="19">
    <source>
        <dbReference type="Proteomes" id="UP000838100"/>
    </source>
</evidence>
<comment type="caution">
    <text evidence="18">The sequence shown here is derived from an EMBL/GenBank/DDBJ whole genome shotgun (WGS) entry which is preliminary data.</text>
</comment>
<dbReference type="NCBIfam" id="NF004491">
    <property type="entry name" value="PRK05826.1"/>
    <property type="match status" value="1"/>
</dbReference>
<comment type="cofactor">
    <cofactor evidence="1">
        <name>K(+)</name>
        <dbReference type="ChEBI" id="CHEBI:29103"/>
    </cofactor>
</comment>